<keyword evidence="3" id="KW-0732">Signal</keyword>
<evidence type="ECO:0000313" key="5">
    <source>
        <dbReference type="Proteomes" id="UP000291116"/>
    </source>
</evidence>
<evidence type="ECO:0000256" key="1">
    <source>
        <dbReference type="SAM" id="MobiDB-lite"/>
    </source>
</evidence>
<sequence length="137" mass="14746">MKHATPFLLAAIAAVACLSLGTEAFAPTSVVSAFRARVSSTVVVRESNGSDSEEESPPEPAEKMSLEEKMKSWEATDEELRAASLGGVIPQPRERTEAFDVGLYIAFPIMVITGLAFAVFPFIMGNIDVSDIEVPRQ</sequence>
<dbReference type="Proteomes" id="UP000291116">
    <property type="component" value="Unassembled WGS sequence"/>
</dbReference>
<dbReference type="PROSITE" id="PS51257">
    <property type="entry name" value="PROKAR_LIPOPROTEIN"/>
    <property type="match status" value="1"/>
</dbReference>
<dbReference type="AlphaFoldDB" id="A0A448Z7Q8"/>
<dbReference type="OrthoDB" id="45833at2759"/>
<evidence type="ECO:0000256" key="2">
    <source>
        <dbReference type="SAM" id="Phobius"/>
    </source>
</evidence>
<feature type="chain" id="PRO_5018992221" evidence="3">
    <location>
        <begin position="25"/>
        <end position="137"/>
    </location>
</feature>
<feature type="region of interest" description="Disordered" evidence="1">
    <location>
        <begin position="43"/>
        <end position="65"/>
    </location>
</feature>
<gene>
    <name evidence="4" type="ORF">PSNMU_V1.4_AUG-EV-PASAV3_0048950</name>
</gene>
<feature type="signal peptide" evidence="3">
    <location>
        <begin position="1"/>
        <end position="24"/>
    </location>
</feature>
<dbReference type="EMBL" id="CAACVS010000153">
    <property type="protein sequence ID" value="VEU38082.1"/>
    <property type="molecule type" value="Genomic_DNA"/>
</dbReference>
<evidence type="ECO:0000256" key="3">
    <source>
        <dbReference type="SAM" id="SignalP"/>
    </source>
</evidence>
<feature type="transmembrane region" description="Helical" evidence="2">
    <location>
        <begin position="101"/>
        <end position="123"/>
    </location>
</feature>
<evidence type="ECO:0000313" key="4">
    <source>
        <dbReference type="EMBL" id="VEU38082.1"/>
    </source>
</evidence>
<keyword evidence="5" id="KW-1185">Reference proteome</keyword>
<accession>A0A448Z7Q8</accession>
<organism evidence="4 5">
    <name type="scientific">Pseudo-nitzschia multistriata</name>
    <dbReference type="NCBI Taxonomy" id="183589"/>
    <lineage>
        <taxon>Eukaryota</taxon>
        <taxon>Sar</taxon>
        <taxon>Stramenopiles</taxon>
        <taxon>Ochrophyta</taxon>
        <taxon>Bacillariophyta</taxon>
        <taxon>Bacillariophyceae</taxon>
        <taxon>Bacillariophycidae</taxon>
        <taxon>Bacillariales</taxon>
        <taxon>Bacillariaceae</taxon>
        <taxon>Pseudo-nitzschia</taxon>
    </lineage>
</organism>
<keyword evidence="2" id="KW-0812">Transmembrane</keyword>
<protein>
    <submittedName>
        <fullName evidence="4">Uncharacterized protein</fullName>
    </submittedName>
</protein>
<reference evidence="4 5" key="1">
    <citation type="submission" date="2019-01" db="EMBL/GenBank/DDBJ databases">
        <authorList>
            <person name="Ferrante I. M."/>
        </authorList>
    </citation>
    <scope>NUCLEOTIDE SEQUENCE [LARGE SCALE GENOMIC DNA]</scope>
    <source>
        <strain evidence="4 5">B856</strain>
    </source>
</reference>
<keyword evidence="2" id="KW-0472">Membrane</keyword>
<proteinExistence type="predicted"/>
<name>A0A448Z7Q8_9STRA</name>
<keyword evidence="2" id="KW-1133">Transmembrane helix</keyword>